<keyword evidence="2" id="KW-1133">Transmembrane helix</keyword>
<gene>
    <name evidence="4" type="ORF">DGYR_LOCUS5961</name>
</gene>
<feature type="compositionally biased region" description="Polar residues" evidence="1">
    <location>
        <begin position="454"/>
        <end position="466"/>
    </location>
</feature>
<evidence type="ECO:0000256" key="1">
    <source>
        <dbReference type="SAM" id="MobiDB-lite"/>
    </source>
</evidence>
<feature type="region of interest" description="Disordered" evidence="1">
    <location>
        <begin position="377"/>
        <end position="423"/>
    </location>
</feature>
<feature type="compositionally biased region" description="Low complexity" evidence="1">
    <location>
        <begin position="406"/>
        <end position="422"/>
    </location>
</feature>
<feature type="transmembrane region" description="Helical" evidence="2">
    <location>
        <begin position="229"/>
        <end position="247"/>
    </location>
</feature>
<keyword evidence="3" id="KW-0732">Signal</keyword>
<comment type="caution">
    <text evidence="4">The sequence shown here is derived from an EMBL/GenBank/DDBJ whole genome shotgun (WGS) entry which is preliminary data.</text>
</comment>
<dbReference type="PANTHER" id="PTHR33538:SF2">
    <property type="entry name" value="PROTEIN GAMETE EXPRESSED 1"/>
    <property type="match status" value="1"/>
</dbReference>
<dbReference type="PANTHER" id="PTHR33538">
    <property type="entry name" value="PROTEIN GAMETE EXPRESSED 1"/>
    <property type="match status" value="1"/>
</dbReference>
<keyword evidence="2" id="KW-0812">Transmembrane</keyword>
<evidence type="ECO:0000256" key="2">
    <source>
        <dbReference type="SAM" id="Phobius"/>
    </source>
</evidence>
<feature type="compositionally biased region" description="Acidic residues" evidence="1">
    <location>
        <begin position="386"/>
        <end position="403"/>
    </location>
</feature>
<proteinExistence type="predicted"/>
<feature type="signal peptide" evidence="3">
    <location>
        <begin position="1"/>
        <end position="18"/>
    </location>
</feature>
<reference evidence="4 5" key="1">
    <citation type="submission" date="2020-08" db="EMBL/GenBank/DDBJ databases">
        <authorList>
            <person name="Hejnol A."/>
        </authorList>
    </citation>
    <scope>NUCLEOTIDE SEQUENCE [LARGE SCALE GENOMIC DNA]</scope>
</reference>
<organism evidence="4 5">
    <name type="scientific">Dimorphilus gyrociliatus</name>
    <dbReference type="NCBI Taxonomy" id="2664684"/>
    <lineage>
        <taxon>Eukaryota</taxon>
        <taxon>Metazoa</taxon>
        <taxon>Spiralia</taxon>
        <taxon>Lophotrochozoa</taxon>
        <taxon>Annelida</taxon>
        <taxon>Polychaeta</taxon>
        <taxon>Polychaeta incertae sedis</taxon>
        <taxon>Dinophilidae</taxon>
        <taxon>Dimorphilus</taxon>
    </lineage>
</organism>
<feature type="transmembrane region" description="Helical" evidence="2">
    <location>
        <begin position="298"/>
        <end position="318"/>
    </location>
</feature>
<keyword evidence="2" id="KW-0472">Membrane</keyword>
<dbReference type="OrthoDB" id="377549at2759"/>
<evidence type="ECO:0000256" key="3">
    <source>
        <dbReference type="SAM" id="SignalP"/>
    </source>
</evidence>
<dbReference type="AlphaFoldDB" id="A0A7I8VP07"/>
<feature type="transmembrane region" description="Helical" evidence="2">
    <location>
        <begin position="259"/>
        <end position="278"/>
    </location>
</feature>
<protein>
    <submittedName>
        <fullName evidence="4">DgyrCDS6202</fullName>
    </submittedName>
</protein>
<accession>A0A7I8VP07</accession>
<sequence length="512" mass="60098">MSLIITNILLLLTISCSALKEADLNINEKNFQDGRNRFEMYKRYTDFDSPEYSECYTDALESLNIGCKYLTDDIQHRLAFKFFDCFREKLGRDLINCKEDEDIKDCYKRVGKDSDYTDFFTHTNNMCYFLQSQIWYRNVNKATSRLIEKSQDIGQQLEDSRLKQKELIDLQEKQINSGKEVKYLIETAGDGVSKLMTDFRENTFEQRNMIGEIFEKISSFQRLFFTESSWLYSMVYYSATMFLSYLLTSTKKTSSSRFWIFSIFIMGLMSEYFLTYISNSGLIFDSHVPEIFHKKISFIRGIFASVAIIVWAIMAYRFQDMDKVNNQLLLKIQEQNEQLKFLLQNGRISNGHISSEHNFVFDTPEKLKISNVVEHHEEEVEKEAALDEEEDTGESSSSDEEDPTISFSSSSNRSTPSCSRASTPFSFIDQEEIKSLTESTPMRQLAKEAKLQKRWSSPVDNSSSHRYNLRRRTSINYRDMLTGESDREFRKRIQEAAKKSYENSQEFRKRFK</sequence>
<dbReference type="InterPro" id="IPR040346">
    <property type="entry name" value="GEX1/Brambleberry"/>
</dbReference>
<dbReference type="EMBL" id="CAJFCJ010000007">
    <property type="protein sequence ID" value="CAD5117432.1"/>
    <property type="molecule type" value="Genomic_DNA"/>
</dbReference>
<evidence type="ECO:0000313" key="4">
    <source>
        <dbReference type="EMBL" id="CAD5117432.1"/>
    </source>
</evidence>
<keyword evidence="5" id="KW-1185">Reference proteome</keyword>
<dbReference type="Proteomes" id="UP000549394">
    <property type="component" value="Unassembled WGS sequence"/>
</dbReference>
<evidence type="ECO:0000313" key="5">
    <source>
        <dbReference type="Proteomes" id="UP000549394"/>
    </source>
</evidence>
<name>A0A7I8VP07_9ANNE</name>
<feature type="chain" id="PRO_5029471744" evidence="3">
    <location>
        <begin position="19"/>
        <end position="512"/>
    </location>
</feature>
<feature type="region of interest" description="Disordered" evidence="1">
    <location>
        <begin position="443"/>
        <end position="467"/>
    </location>
</feature>